<proteinExistence type="predicted"/>
<reference evidence="1 2" key="1">
    <citation type="submission" date="2016-10" db="EMBL/GenBank/DDBJ databases">
        <authorList>
            <person name="de Groot N.N."/>
        </authorList>
    </citation>
    <scope>NUCLEOTIDE SEQUENCE [LARGE SCALE GENOMIC DNA]</scope>
    <source>
        <strain evidence="1 2">Nl13</strain>
    </source>
</reference>
<dbReference type="EMBL" id="FNVK01000021">
    <property type="protein sequence ID" value="SEG00449.1"/>
    <property type="molecule type" value="Genomic_DNA"/>
</dbReference>
<evidence type="ECO:0000313" key="2">
    <source>
        <dbReference type="Proteomes" id="UP000236751"/>
    </source>
</evidence>
<gene>
    <name evidence="1" type="ORF">SAMN05216403_12126</name>
</gene>
<organism evidence="1 2">
    <name type="scientific">Nitrosospira multiformis (strain ATCC 25196 / NCIMB 11849 / C 71)</name>
    <dbReference type="NCBI Taxonomy" id="323848"/>
    <lineage>
        <taxon>Bacteria</taxon>
        <taxon>Pseudomonadati</taxon>
        <taxon>Pseudomonadota</taxon>
        <taxon>Betaproteobacteria</taxon>
        <taxon>Nitrosomonadales</taxon>
        <taxon>Nitrosomonadaceae</taxon>
        <taxon>Nitrosospira</taxon>
    </lineage>
</organism>
<evidence type="ECO:0000313" key="1">
    <source>
        <dbReference type="EMBL" id="SEG00449.1"/>
    </source>
</evidence>
<accession>A0A1H5WLF0</accession>
<dbReference type="AlphaFoldDB" id="A0A1H5WLF0"/>
<dbReference type="Proteomes" id="UP000236751">
    <property type="component" value="Unassembled WGS sequence"/>
</dbReference>
<protein>
    <submittedName>
        <fullName evidence="1">Uncharacterized protein</fullName>
    </submittedName>
</protein>
<name>A0A1H5WLF0_NITMU</name>
<sequence>MTNHLGGSVLFQSGMVELSRLFGLKSFNLYSSLMAHLNVRPDLSLVFLMASSINDNGWDKVGLNNHKTGAM</sequence>